<dbReference type="EMBL" id="FNLO01000009">
    <property type="protein sequence ID" value="SDV49654.1"/>
    <property type="molecule type" value="Genomic_DNA"/>
</dbReference>
<feature type="domain" description="DUF883" evidence="3">
    <location>
        <begin position="96"/>
        <end position="124"/>
    </location>
</feature>
<feature type="transmembrane region" description="Helical" evidence="2">
    <location>
        <begin position="105"/>
        <end position="123"/>
    </location>
</feature>
<dbReference type="InterPro" id="IPR043605">
    <property type="entry name" value="DUF883_C"/>
</dbReference>
<dbReference type="AlphaFoldDB" id="A0A1H2PRV1"/>
<accession>A0A1H2PRV1</accession>
<keyword evidence="2" id="KW-0812">Transmembrane</keyword>
<evidence type="ECO:0000313" key="5">
    <source>
        <dbReference type="Proteomes" id="UP000243719"/>
    </source>
</evidence>
<reference evidence="5" key="1">
    <citation type="submission" date="2016-09" db="EMBL/GenBank/DDBJ databases">
        <authorList>
            <person name="Varghese N."/>
            <person name="Submissions S."/>
        </authorList>
    </citation>
    <scope>NUCLEOTIDE SEQUENCE [LARGE SCALE GENOMIC DNA]</scope>
    <source>
        <strain evidence="5">JS23</strain>
    </source>
</reference>
<name>A0A1H2PRV1_9BURK</name>
<keyword evidence="5" id="KW-1185">Reference proteome</keyword>
<dbReference type="Pfam" id="PF19029">
    <property type="entry name" value="DUF883_C"/>
    <property type="match status" value="1"/>
</dbReference>
<evidence type="ECO:0000256" key="2">
    <source>
        <dbReference type="SAM" id="Phobius"/>
    </source>
</evidence>
<sequence length="124" mass="13164">MKLFKSRTERTLDDGVSKARDFTDDASSKAGKLVDDGRDQLHRVLDEIESALSSAKDVDVDGLKSNVLSKLTSARGALTEKSASVGRTLNDALGQADEVARQKPWHVVGAVAGLALVIGFLAGR</sequence>
<dbReference type="Proteomes" id="UP000243719">
    <property type="component" value="Unassembled WGS sequence"/>
</dbReference>
<evidence type="ECO:0000256" key="1">
    <source>
        <dbReference type="SAM" id="MobiDB-lite"/>
    </source>
</evidence>
<organism evidence="4 5">
    <name type="scientific">Chitinasiproducens palmae</name>
    <dbReference type="NCBI Taxonomy" id="1770053"/>
    <lineage>
        <taxon>Bacteria</taxon>
        <taxon>Pseudomonadati</taxon>
        <taxon>Pseudomonadota</taxon>
        <taxon>Betaproteobacteria</taxon>
        <taxon>Burkholderiales</taxon>
        <taxon>Burkholderiaceae</taxon>
        <taxon>Chitinasiproducens</taxon>
    </lineage>
</organism>
<dbReference type="STRING" id="1770053.SAMN05216551_10924"/>
<evidence type="ECO:0000259" key="3">
    <source>
        <dbReference type="Pfam" id="PF19029"/>
    </source>
</evidence>
<protein>
    <submittedName>
        <fullName evidence="4">Membrane-anchored ribosome-binding protein, inhibits growth in stationary phase, ElaB/YqjD/DUF883 family</fullName>
    </submittedName>
</protein>
<dbReference type="RefSeq" id="WP_170845161.1">
    <property type="nucleotide sequence ID" value="NZ_FNLO01000009.1"/>
</dbReference>
<feature type="region of interest" description="Disordered" evidence="1">
    <location>
        <begin position="1"/>
        <end position="30"/>
    </location>
</feature>
<proteinExistence type="predicted"/>
<keyword evidence="2" id="KW-1133">Transmembrane helix</keyword>
<keyword evidence="2" id="KW-0472">Membrane</keyword>
<gene>
    <name evidence="4" type="ORF">SAMN05216551_10924</name>
</gene>
<evidence type="ECO:0000313" key="4">
    <source>
        <dbReference type="EMBL" id="SDV49654.1"/>
    </source>
</evidence>